<evidence type="ECO:0000256" key="8">
    <source>
        <dbReference type="ARBA" id="ARBA00022989"/>
    </source>
</evidence>
<sequence length="406" mass="44553">MIRSLRDRLLAKPTWVVLLWAWAVSRVVTALVVQATAMWVQEPAGVHSSHPGYLDMVPIWDGTWYREVVAHGYPLPLPLDAFSGQVTFSAWAFYPGFPLLVRLLTAVGIPFTGAALVVNLAAGAAAVLLMWHVLQDGATTVLARRMALLATMLWCLYPATAVLQVAYTEALAVVLLLAFFFLLLRRRYLWASVAVLALGFTRAVAPPVGLVVALHLFLRWRREGRAFLPGQRVSAAVLLVSTAVSAVAWPLMVGVATGRMSAFFEVQAAWGQRPDKGPFVAWLTWAWDHMGVAGVLLLIGIVASYLSLVLGRHGRWLAPEVRAWAVVYPLYLLAVVRPITSMWRFLILDFPLAAIVVSMTVRGADGGHVLDTWPRRLGLVTLALLLGVVVWTVTLLTYTPWADSPP</sequence>
<feature type="transmembrane region" description="Helical" evidence="10">
    <location>
        <begin position="155"/>
        <end position="182"/>
    </location>
</feature>
<evidence type="ECO:0000256" key="6">
    <source>
        <dbReference type="ARBA" id="ARBA00022692"/>
    </source>
</evidence>
<evidence type="ECO:0000256" key="2">
    <source>
        <dbReference type="ARBA" id="ARBA00004687"/>
    </source>
</evidence>
<keyword evidence="12" id="KW-1185">Reference proteome</keyword>
<keyword evidence="9 10" id="KW-0472">Membrane</keyword>
<organism evidence="11 12">
    <name type="scientific">Oryzihumus leptocrescens</name>
    <dbReference type="NCBI Taxonomy" id="297536"/>
    <lineage>
        <taxon>Bacteria</taxon>
        <taxon>Bacillati</taxon>
        <taxon>Actinomycetota</taxon>
        <taxon>Actinomycetes</taxon>
        <taxon>Micrococcales</taxon>
        <taxon>Intrasporangiaceae</taxon>
        <taxon>Oryzihumus</taxon>
    </lineage>
</organism>
<feature type="transmembrane region" description="Helical" evidence="10">
    <location>
        <begin position="290"/>
        <end position="309"/>
    </location>
</feature>
<evidence type="ECO:0000256" key="3">
    <source>
        <dbReference type="ARBA" id="ARBA00022502"/>
    </source>
</evidence>
<keyword evidence="6 10" id="KW-0812">Transmembrane</keyword>
<evidence type="ECO:0000313" key="12">
    <source>
        <dbReference type="Proteomes" id="UP000319514"/>
    </source>
</evidence>
<dbReference type="Proteomes" id="UP000319514">
    <property type="component" value="Unassembled WGS sequence"/>
</dbReference>
<keyword evidence="8 10" id="KW-1133">Transmembrane helix</keyword>
<feature type="transmembrane region" description="Helical" evidence="10">
    <location>
        <begin position="345"/>
        <end position="365"/>
    </location>
</feature>
<evidence type="ECO:0000256" key="10">
    <source>
        <dbReference type="SAM" id="Phobius"/>
    </source>
</evidence>
<dbReference type="GO" id="GO:0016020">
    <property type="term" value="C:membrane"/>
    <property type="evidence" value="ECO:0007669"/>
    <property type="project" value="GOC"/>
</dbReference>
<feature type="transmembrane region" description="Helical" evidence="10">
    <location>
        <begin position="377"/>
        <end position="398"/>
    </location>
</feature>
<dbReference type="GO" id="GO:0031501">
    <property type="term" value="C:mannosyltransferase complex"/>
    <property type="evidence" value="ECO:0007669"/>
    <property type="project" value="TreeGrafter"/>
</dbReference>
<evidence type="ECO:0000256" key="5">
    <source>
        <dbReference type="ARBA" id="ARBA00022679"/>
    </source>
</evidence>
<dbReference type="RefSeq" id="WP_185746180.1">
    <property type="nucleotide sequence ID" value="NZ_BAAAKX010000001.1"/>
</dbReference>
<reference evidence="11 12" key="1">
    <citation type="submission" date="2019-06" db="EMBL/GenBank/DDBJ databases">
        <title>Sequencing the genomes of 1000 actinobacteria strains.</title>
        <authorList>
            <person name="Klenk H.-P."/>
        </authorList>
    </citation>
    <scope>NUCLEOTIDE SEQUENCE [LARGE SCALE GENOMIC DNA]</scope>
    <source>
        <strain evidence="11 12">DSM 18082</strain>
    </source>
</reference>
<feature type="transmembrane region" description="Helical" evidence="10">
    <location>
        <begin position="103"/>
        <end position="134"/>
    </location>
</feature>
<dbReference type="InterPro" id="IPR007315">
    <property type="entry name" value="PIG-V/Gpi18"/>
</dbReference>
<evidence type="ECO:0000256" key="7">
    <source>
        <dbReference type="ARBA" id="ARBA00022824"/>
    </source>
</evidence>
<feature type="transmembrane region" description="Helical" evidence="10">
    <location>
        <begin position="235"/>
        <end position="256"/>
    </location>
</feature>
<protein>
    <submittedName>
        <fullName evidence="11">Mannosyltransferase PIG-V</fullName>
    </submittedName>
</protein>
<dbReference type="GO" id="GO:0000009">
    <property type="term" value="F:alpha-1,6-mannosyltransferase activity"/>
    <property type="evidence" value="ECO:0007669"/>
    <property type="project" value="InterPro"/>
</dbReference>
<evidence type="ECO:0000256" key="4">
    <source>
        <dbReference type="ARBA" id="ARBA00022676"/>
    </source>
</evidence>
<dbReference type="GO" id="GO:0004376">
    <property type="term" value="F:GPI mannosyltransferase activity"/>
    <property type="evidence" value="ECO:0007669"/>
    <property type="project" value="InterPro"/>
</dbReference>
<keyword evidence="7" id="KW-0256">Endoplasmic reticulum</keyword>
<dbReference type="PANTHER" id="PTHR12468:SF2">
    <property type="entry name" value="GPI MANNOSYLTRANSFERASE 2"/>
    <property type="match status" value="1"/>
</dbReference>
<name>A0A542ZM97_9MICO</name>
<evidence type="ECO:0000313" key="11">
    <source>
        <dbReference type="EMBL" id="TQL61504.1"/>
    </source>
</evidence>
<feature type="transmembrane region" description="Helical" evidence="10">
    <location>
        <begin position="321"/>
        <end position="339"/>
    </location>
</feature>
<accession>A0A542ZM97</accession>
<evidence type="ECO:0000256" key="9">
    <source>
        <dbReference type="ARBA" id="ARBA00023136"/>
    </source>
</evidence>
<dbReference type="UniPathway" id="UPA00196"/>
<comment type="pathway">
    <text evidence="2">Glycolipid biosynthesis; glycosylphosphatidylinositol-anchor biosynthesis.</text>
</comment>
<dbReference type="GO" id="GO:0006506">
    <property type="term" value="P:GPI anchor biosynthetic process"/>
    <property type="evidence" value="ECO:0007669"/>
    <property type="project" value="UniProtKB-UniPathway"/>
</dbReference>
<comment type="subcellular location">
    <subcellularLocation>
        <location evidence="1">Endoplasmic reticulum membrane</location>
        <topology evidence="1">Multi-pass membrane protein</topology>
    </subcellularLocation>
</comment>
<comment type="caution">
    <text evidence="11">The sequence shown here is derived from an EMBL/GenBank/DDBJ whole genome shotgun (WGS) entry which is preliminary data.</text>
</comment>
<evidence type="ECO:0000256" key="1">
    <source>
        <dbReference type="ARBA" id="ARBA00004477"/>
    </source>
</evidence>
<dbReference type="EMBL" id="VFOQ01000001">
    <property type="protein sequence ID" value="TQL61504.1"/>
    <property type="molecule type" value="Genomic_DNA"/>
</dbReference>
<keyword evidence="3" id="KW-0337">GPI-anchor biosynthesis</keyword>
<gene>
    <name evidence="11" type="ORF">FB474_2915</name>
</gene>
<dbReference type="PANTHER" id="PTHR12468">
    <property type="entry name" value="GPI MANNOSYLTRANSFERASE 2"/>
    <property type="match status" value="1"/>
</dbReference>
<keyword evidence="5 11" id="KW-0808">Transferase</keyword>
<keyword evidence="4 11" id="KW-0328">Glycosyltransferase</keyword>
<proteinExistence type="predicted"/>
<dbReference type="Pfam" id="PF04188">
    <property type="entry name" value="Mannosyl_trans2"/>
    <property type="match status" value="1"/>
</dbReference>
<feature type="transmembrane region" description="Helical" evidence="10">
    <location>
        <begin position="188"/>
        <end position="214"/>
    </location>
</feature>
<dbReference type="AlphaFoldDB" id="A0A542ZM97"/>